<evidence type="ECO:0000313" key="3">
    <source>
        <dbReference type="Proteomes" id="UP000242638"/>
    </source>
</evidence>
<evidence type="ECO:0000256" key="1">
    <source>
        <dbReference type="SAM" id="Phobius"/>
    </source>
</evidence>
<accession>A0A3P9P7U8</accession>
<evidence type="ECO:0000313" key="2">
    <source>
        <dbReference type="Ensembl" id="ENSPREP00000017936.1"/>
    </source>
</evidence>
<keyword evidence="3" id="KW-1185">Reference proteome</keyword>
<sequence>MLFFCSAAKLKCSNVHILILFIGHFQYYIVRTLRSGGGGMVLAIISVKLNNILVTRQDNEVRTDLVKVHA</sequence>
<reference evidence="2" key="2">
    <citation type="submission" date="2025-08" db="UniProtKB">
        <authorList>
            <consortium name="Ensembl"/>
        </authorList>
    </citation>
    <scope>IDENTIFICATION</scope>
    <source>
        <strain evidence="2">Guanapo</strain>
    </source>
</reference>
<keyword evidence="1" id="KW-1133">Transmembrane helix</keyword>
<feature type="transmembrane region" description="Helical" evidence="1">
    <location>
        <begin position="36"/>
        <end position="54"/>
    </location>
</feature>
<reference evidence="3" key="1">
    <citation type="submission" date="2013-11" db="EMBL/GenBank/DDBJ databases">
        <title>The genomic landscape of the Guanapo guppy.</title>
        <authorList>
            <person name="Kuenstner A."/>
            <person name="Dreyer C."/>
        </authorList>
    </citation>
    <scope>NUCLEOTIDE SEQUENCE</scope>
    <source>
        <strain evidence="3">Guanapo</strain>
    </source>
</reference>
<keyword evidence="1" id="KW-0472">Membrane</keyword>
<name>A0A3P9P7U8_POERE</name>
<reference evidence="2" key="3">
    <citation type="submission" date="2025-09" db="UniProtKB">
        <authorList>
            <consortium name="Ensembl"/>
        </authorList>
    </citation>
    <scope>IDENTIFICATION</scope>
    <source>
        <strain evidence="2">Guanapo</strain>
    </source>
</reference>
<dbReference type="Ensembl" id="ENSPRET00000018126.1">
    <property type="protein sequence ID" value="ENSPREP00000017936.1"/>
    <property type="gene ID" value="ENSPREG00000012125.1"/>
</dbReference>
<proteinExistence type="predicted"/>
<dbReference type="AlphaFoldDB" id="A0A3P9P7U8"/>
<organism evidence="2 3">
    <name type="scientific">Poecilia reticulata</name>
    <name type="common">Guppy</name>
    <name type="synonym">Acanthophacelus reticulatus</name>
    <dbReference type="NCBI Taxonomy" id="8081"/>
    <lineage>
        <taxon>Eukaryota</taxon>
        <taxon>Metazoa</taxon>
        <taxon>Chordata</taxon>
        <taxon>Craniata</taxon>
        <taxon>Vertebrata</taxon>
        <taxon>Euteleostomi</taxon>
        <taxon>Actinopterygii</taxon>
        <taxon>Neopterygii</taxon>
        <taxon>Teleostei</taxon>
        <taxon>Neoteleostei</taxon>
        <taxon>Acanthomorphata</taxon>
        <taxon>Ovalentaria</taxon>
        <taxon>Atherinomorphae</taxon>
        <taxon>Cyprinodontiformes</taxon>
        <taxon>Poeciliidae</taxon>
        <taxon>Poeciliinae</taxon>
        <taxon>Poecilia</taxon>
    </lineage>
</organism>
<protein>
    <submittedName>
        <fullName evidence="2">Uncharacterized protein</fullName>
    </submittedName>
</protein>
<feature type="transmembrane region" description="Helical" evidence="1">
    <location>
        <begin position="12"/>
        <end position="30"/>
    </location>
</feature>
<keyword evidence="1" id="KW-0812">Transmembrane</keyword>
<dbReference type="Proteomes" id="UP000242638">
    <property type="component" value="Unassembled WGS sequence"/>
</dbReference>